<protein>
    <submittedName>
        <fullName evidence="1">Uncharacterized protein</fullName>
    </submittedName>
</protein>
<dbReference type="Proteomes" id="UP000177791">
    <property type="component" value="Unassembled WGS sequence"/>
</dbReference>
<dbReference type="STRING" id="1908236.BEN48_09405"/>
<gene>
    <name evidence="1" type="ORF">BEN48_09405</name>
</gene>
<dbReference type="EMBL" id="MDZC01000015">
    <property type="protein sequence ID" value="OGX88582.1"/>
    <property type="molecule type" value="Genomic_DNA"/>
</dbReference>
<accession>A0A1G1TCI1</accession>
<comment type="caution">
    <text evidence="1">The sequence shown here is derived from an EMBL/GenBank/DDBJ whole genome shotgun (WGS) entry which is preliminary data.</text>
</comment>
<evidence type="ECO:0000313" key="1">
    <source>
        <dbReference type="EMBL" id="OGX88582.1"/>
    </source>
</evidence>
<organism evidence="1 2">
    <name type="scientific">Hymenobacter glacialis</name>
    <dbReference type="NCBI Taxonomy" id="1908236"/>
    <lineage>
        <taxon>Bacteria</taxon>
        <taxon>Pseudomonadati</taxon>
        <taxon>Bacteroidota</taxon>
        <taxon>Cytophagia</taxon>
        <taxon>Cytophagales</taxon>
        <taxon>Hymenobacteraceae</taxon>
        <taxon>Hymenobacter</taxon>
    </lineage>
</organism>
<keyword evidence="2" id="KW-1185">Reference proteome</keyword>
<sequence length="64" mass="7183">MRPCGVFSRSQSLIGLKEELLTKTLKNGQMLFYALEKSIVNSKTGKPIFYKDIAVAGHINLRKV</sequence>
<name>A0A1G1TCI1_9BACT</name>
<dbReference type="AlphaFoldDB" id="A0A1G1TCI1"/>
<reference evidence="1 2" key="1">
    <citation type="submission" date="2016-08" db="EMBL/GenBank/DDBJ databases">
        <title>Hymenobacter coccineus sp. nov., Hymenobacter lapidarius sp. nov. and Hymenobacter glacialis sp. nov., isolated from Antarctic soil.</title>
        <authorList>
            <person name="Sedlacek I."/>
            <person name="Kralova S."/>
            <person name="Kyrova K."/>
            <person name="Maslanova I."/>
            <person name="Stankova E."/>
            <person name="Vrbovska V."/>
            <person name="Nemec M."/>
            <person name="Bartak M."/>
            <person name="Svec P."/>
            <person name="Busse H.-J."/>
            <person name="Pantucek R."/>
        </authorList>
    </citation>
    <scope>NUCLEOTIDE SEQUENCE [LARGE SCALE GENOMIC DNA]</scope>
    <source>
        <strain evidence="1 2">CCM 8648</strain>
    </source>
</reference>
<evidence type="ECO:0000313" key="2">
    <source>
        <dbReference type="Proteomes" id="UP000177791"/>
    </source>
</evidence>
<proteinExistence type="predicted"/>